<reference evidence="1 2" key="1">
    <citation type="journal article" date="2024" name="G3 (Bethesda)">
        <title>Genome assembly of Hibiscus sabdariffa L. provides insights into metabolisms of medicinal natural products.</title>
        <authorList>
            <person name="Kim T."/>
        </authorList>
    </citation>
    <scope>NUCLEOTIDE SEQUENCE [LARGE SCALE GENOMIC DNA]</scope>
    <source>
        <strain evidence="1">TK-2024</strain>
        <tissue evidence="1">Old leaves</tissue>
    </source>
</reference>
<gene>
    <name evidence="1" type="ORF">V6N12_037069</name>
</gene>
<protein>
    <submittedName>
        <fullName evidence="1">Uncharacterized protein</fullName>
    </submittedName>
</protein>
<keyword evidence="2" id="KW-1185">Reference proteome</keyword>
<dbReference type="EMBL" id="JBBPBM010001856">
    <property type="protein sequence ID" value="KAK8481584.1"/>
    <property type="molecule type" value="Genomic_DNA"/>
</dbReference>
<evidence type="ECO:0000313" key="1">
    <source>
        <dbReference type="EMBL" id="KAK8481584.1"/>
    </source>
</evidence>
<accession>A0ABR1ZLR3</accession>
<comment type="caution">
    <text evidence="1">The sequence shown here is derived from an EMBL/GenBank/DDBJ whole genome shotgun (WGS) entry which is preliminary data.</text>
</comment>
<evidence type="ECO:0000313" key="2">
    <source>
        <dbReference type="Proteomes" id="UP001472677"/>
    </source>
</evidence>
<dbReference type="Proteomes" id="UP001472677">
    <property type="component" value="Unassembled WGS sequence"/>
</dbReference>
<sequence length="150" mass="16771">MKQKSDPGVQLHQQVLGKQIFSLGKSKGILTSPSTLQDLEKDEGGDMADTKAISEENDAMLTIDANSAVHVRAWSNWGHRAMIFRCGDMADTKAISEENDAMLTIDANSAVHVRAWSNWGHRAMIFRCIESRQGNDMSVFLWFDQGERDD</sequence>
<organism evidence="1 2">
    <name type="scientific">Hibiscus sabdariffa</name>
    <name type="common">roselle</name>
    <dbReference type="NCBI Taxonomy" id="183260"/>
    <lineage>
        <taxon>Eukaryota</taxon>
        <taxon>Viridiplantae</taxon>
        <taxon>Streptophyta</taxon>
        <taxon>Embryophyta</taxon>
        <taxon>Tracheophyta</taxon>
        <taxon>Spermatophyta</taxon>
        <taxon>Magnoliopsida</taxon>
        <taxon>eudicotyledons</taxon>
        <taxon>Gunneridae</taxon>
        <taxon>Pentapetalae</taxon>
        <taxon>rosids</taxon>
        <taxon>malvids</taxon>
        <taxon>Malvales</taxon>
        <taxon>Malvaceae</taxon>
        <taxon>Malvoideae</taxon>
        <taxon>Hibiscus</taxon>
    </lineage>
</organism>
<name>A0ABR1ZLR3_9ROSI</name>
<proteinExistence type="predicted"/>